<dbReference type="AlphaFoldDB" id="A0A1H9PWQ8"/>
<keyword evidence="2" id="KW-1185">Reference proteome</keyword>
<protein>
    <submittedName>
        <fullName evidence="1">Uncharacterized protein</fullName>
    </submittedName>
</protein>
<sequence>MAEIKLEIKKSDFKEMSERANAVLELQGIDPDTYWYKQQLEVVMQG</sequence>
<feature type="non-terminal residue" evidence="1">
    <location>
        <position position="46"/>
    </location>
</feature>
<name>A0A1H9PWQ8_9LACT</name>
<reference evidence="1 2" key="1">
    <citation type="submission" date="2016-10" db="EMBL/GenBank/DDBJ databases">
        <authorList>
            <person name="de Groot N.N."/>
        </authorList>
    </citation>
    <scope>NUCLEOTIDE SEQUENCE [LARGE SCALE GENOMIC DNA]</scope>
    <source>
        <strain evidence="1 2">DSM 15827</strain>
    </source>
</reference>
<gene>
    <name evidence="1" type="ORF">SAMN05421767_1732</name>
</gene>
<dbReference type="Proteomes" id="UP000198556">
    <property type="component" value="Unassembled WGS sequence"/>
</dbReference>
<evidence type="ECO:0000313" key="2">
    <source>
        <dbReference type="Proteomes" id="UP000198556"/>
    </source>
</evidence>
<evidence type="ECO:0000313" key="1">
    <source>
        <dbReference type="EMBL" id="SER52033.1"/>
    </source>
</evidence>
<accession>A0A1H9PWQ8</accession>
<dbReference type="EMBL" id="FOGF01000073">
    <property type="protein sequence ID" value="SER52033.1"/>
    <property type="molecule type" value="Genomic_DNA"/>
</dbReference>
<organism evidence="1 2">
    <name type="scientific">Granulicatella balaenopterae</name>
    <dbReference type="NCBI Taxonomy" id="137733"/>
    <lineage>
        <taxon>Bacteria</taxon>
        <taxon>Bacillati</taxon>
        <taxon>Bacillota</taxon>
        <taxon>Bacilli</taxon>
        <taxon>Lactobacillales</taxon>
        <taxon>Carnobacteriaceae</taxon>
        <taxon>Granulicatella</taxon>
    </lineage>
</organism>
<proteinExistence type="predicted"/>